<dbReference type="Proteomes" id="UP000092484">
    <property type="component" value="Unassembled WGS sequence"/>
</dbReference>
<comment type="caution">
    <text evidence="2">The sequence shown here is derived from an EMBL/GenBank/DDBJ whole genome shotgun (WGS) entry which is preliminary data.</text>
</comment>
<accession>A0A1A7BFE2</accession>
<keyword evidence="3" id="KW-1185">Reference proteome</keyword>
<evidence type="ECO:0000313" key="3">
    <source>
        <dbReference type="Proteomes" id="UP000092484"/>
    </source>
</evidence>
<proteinExistence type="predicted"/>
<protein>
    <submittedName>
        <fullName evidence="2">Polysaccharide pyruvyl transferase</fullName>
    </submittedName>
</protein>
<dbReference type="GO" id="GO:0016740">
    <property type="term" value="F:transferase activity"/>
    <property type="evidence" value="ECO:0007669"/>
    <property type="project" value="UniProtKB-KW"/>
</dbReference>
<evidence type="ECO:0000259" key="1">
    <source>
        <dbReference type="Pfam" id="PF04230"/>
    </source>
</evidence>
<keyword evidence="2" id="KW-0808">Transferase</keyword>
<reference evidence="2 3" key="1">
    <citation type="submission" date="2016-06" db="EMBL/GenBank/DDBJ databases">
        <title>Genome sequence of Porphyrobacter dokdonensis DSW-74.</title>
        <authorList>
            <person name="Kim J.F."/>
            <person name="Song J.Y."/>
        </authorList>
    </citation>
    <scope>NUCLEOTIDE SEQUENCE [LARGE SCALE GENOMIC DNA]</scope>
    <source>
        <strain evidence="2 3">DSW-74</strain>
    </source>
</reference>
<dbReference type="InterPro" id="IPR007345">
    <property type="entry name" value="Polysacch_pyruvyl_Trfase"/>
</dbReference>
<name>A0A1A7BFE2_9SPHN</name>
<dbReference type="Pfam" id="PF04230">
    <property type="entry name" value="PS_pyruv_trans"/>
    <property type="match status" value="1"/>
</dbReference>
<evidence type="ECO:0000313" key="2">
    <source>
        <dbReference type="EMBL" id="OBV11209.1"/>
    </source>
</evidence>
<dbReference type="PATRIC" id="fig|1300349.4.peg.1612"/>
<dbReference type="AlphaFoldDB" id="A0A1A7BFE2"/>
<gene>
    <name evidence="2" type="ORF">I603_1617</name>
</gene>
<sequence>MGLLWHTVFNENLGVGALTIANATLLVRAAERHGYRPVLHLMGSHGAFDYGHEMPGEHDFMNVQLKALLNPFSRLNRLLRQCDIVFDIGGGDSFSDIYFGKRYWLIILSKIAVGAARTPLVFSPQTIGPFHTPMARRLAVAALKIARKVFARDEVSLAVLEGLGVAEKSALTCDVAFALPYHQQAARHESDGEGRPLKFGLNVSALLYRTGRSPHSNVRLTVDYPALIHSLLERLTGDPQIDVHLVSHVISGKDAPDPAVGHFEDDYAVAHQLKSLYPQVQVAPKFASPVEAKSYIASLDVFSGSRMHATIAAISSDTPVIPLGYSRKFNGLFESIGYSYNIDLTCETNEAVLARFDAALTDVPTMRAEAKAASAEARRRLGEYEAYLDEVIGKLAPRHV</sequence>
<dbReference type="EMBL" id="LZYB01000003">
    <property type="protein sequence ID" value="OBV11209.1"/>
    <property type="molecule type" value="Genomic_DNA"/>
</dbReference>
<dbReference type="PANTHER" id="PTHR36836:SF1">
    <property type="entry name" value="COLANIC ACID BIOSYNTHESIS PROTEIN WCAK"/>
    <property type="match status" value="1"/>
</dbReference>
<dbReference type="PANTHER" id="PTHR36836">
    <property type="entry name" value="COLANIC ACID BIOSYNTHESIS PROTEIN WCAK"/>
    <property type="match status" value="1"/>
</dbReference>
<organism evidence="2 3">
    <name type="scientific">Erythrobacter dokdonensis DSW-74</name>
    <dbReference type="NCBI Taxonomy" id="1300349"/>
    <lineage>
        <taxon>Bacteria</taxon>
        <taxon>Pseudomonadati</taxon>
        <taxon>Pseudomonadota</taxon>
        <taxon>Alphaproteobacteria</taxon>
        <taxon>Sphingomonadales</taxon>
        <taxon>Erythrobacteraceae</taxon>
        <taxon>Erythrobacter/Porphyrobacter group</taxon>
        <taxon>Erythrobacter</taxon>
    </lineage>
</organism>
<dbReference type="STRING" id="1300349.I603_1617"/>
<feature type="domain" description="Polysaccharide pyruvyl transferase" evidence="1">
    <location>
        <begin position="56"/>
        <end position="326"/>
    </location>
</feature>